<evidence type="ECO:0000259" key="3">
    <source>
        <dbReference type="Pfam" id="PF03358"/>
    </source>
</evidence>
<keyword evidence="1" id="KW-0285">Flavoprotein</keyword>
<dbReference type="Pfam" id="PF03358">
    <property type="entry name" value="FMN_red"/>
    <property type="match status" value="1"/>
</dbReference>
<dbReference type="Proteomes" id="UP000324143">
    <property type="component" value="Unassembled WGS sequence"/>
</dbReference>
<comment type="caution">
    <text evidence="4">The sequence shown here is derived from an EMBL/GenBank/DDBJ whole genome shotgun (WGS) entry which is preliminary data.</text>
</comment>
<organism evidence="4 5">
    <name type="scientific">Candidatus Mcinerneyibacterium aminivorans</name>
    <dbReference type="NCBI Taxonomy" id="2703815"/>
    <lineage>
        <taxon>Bacteria</taxon>
        <taxon>Candidatus Macinerneyibacteriota</taxon>
        <taxon>Candidatus Mcinerneyibacteria</taxon>
        <taxon>Candidatus Mcinerneyibacteriales</taxon>
        <taxon>Candidatus Mcinerneyibacteriaceae</taxon>
        <taxon>Candidatus Mcinerneyibacterium</taxon>
    </lineage>
</organism>
<gene>
    <name evidence="4" type="ORF">FXF47_10270</name>
</gene>
<proteinExistence type="predicted"/>
<keyword evidence="2" id="KW-0288">FMN</keyword>
<dbReference type="InterPro" id="IPR051796">
    <property type="entry name" value="ISF_SsuE-like"/>
</dbReference>
<dbReference type="EMBL" id="VSIX01000172">
    <property type="protein sequence ID" value="TYB30232.1"/>
    <property type="molecule type" value="Genomic_DNA"/>
</dbReference>
<dbReference type="Gene3D" id="3.40.50.360">
    <property type="match status" value="1"/>
</dbReference>
<dbReference type="GO" id="GO:0016491">
    <property type="term" value="F:oxidoreductase activity"/>
    <property type="evidence" value="ECO:0007669"/>
    <property type="project" value="InterPro"/>
</dbReference>
<protein>
    <submittedName>
        <fullName evidence="4">Flavodoxin family protein</fullName>
    </submittedName>
</protein>
<dbReference type="PANTHER" id="PTHR43278:SF1">
    <property type="entry name" value="IRON-SULFUR FLAVOPROTEIN MJ1083"/>
    <property type="match status" value="1"/>
</dbReference>
<dbReference type="PANTHER" id="PTHR43278">
    <property type="entry name" value="NAD(P)H-DEPENDENT FMN-CONTAINING OXIDOREDUCTASE YWQN-RELATED"/>
    <property type="match status" value="1"/>
</dbReference>
<keyword evidence="5" id="KW-1185">Reference proteome</keyword>
<evidence type="ECO:0000313" key="5">
    <source>
        <dbReference type="Proteomes" id="UP000324143"/>
    </source>
</evidence>
<reference evidence="4" key="1">
    <citation type="submission" date="2019-08" db="EMBL/GenBank/DDBJ databases">
        <title>Genomic characterization of a novel candidate phylum (ARYD3) from a high temperature, high salinity tertiary oil reservoir in north central Oklahoma, USA.</title>
        <authorList>
            <person name="Youssef N.H."/>
            <person name="Yadav A."/>
            <person name="Elshahed M.S."/>
        </authorList>
    </citation>
    <scope>NUCLEOTIDE SEQUENCE [LARGE SCALE GENOMIC DNA]</scope>
    <source>
        <strain evidence="4">ARYD3</strain>
    </source>
</reference>
<sequence length="245" mass="28257">MFKIEYKFNIYVEIYIYNLILDFNKGAVMNKIVAISGGRKNKISEKAIKTILSNVRSKYNFYSLSDFEILTCDACNGCVEKNKCIKDDRLNEIYANMKNCDLIIFAAPEYWDGVNAKSRAFWERICFSGRHNAYFPLKGKKGIILGVSGRGDSKHVISDLSRFMNDAQIEIMKKISIQGEFACFNCGYGENCKVGGIFELYPHNPEIKKEKIPTLTNQHPEKCDKKINKKKELIKTADYINRFFR</sequence>
<dbReference type="InterPro" id="IPR029039">
    <property type="entry name" value="Flavoprotein-like_sf"/>
</dbReference>
<evidence type="ECO:0000313" key="4">
    <source>
        <dbReference type="EMBL" id="TYB30232.1"/>
    </source>
</evidence>
<evidence type="ECO:0000256" key="1">
    <source>
        <dbReference type="ARBA" id="ARBA00022630"/>
    </source>
</evidence>
<accession>A0A5D0MCZ6</accession>
<dbReference type="AlphaFoldDB" id="A0A5D0MCZ6"/>
<feature type="domain" description="NADPH-dependent FMN reductase-like" evidence="3">
    <location>
        <begin position="31"/>
        <end position="157"/>
    </location>
</feature>
<dbReference type="SUPFAM" id="SSF52218">
    <property type="entry name" value="Flavoproteins"/>
    <property type="match status" value="1"/>
</dbReference>
<dbReference type="InterPro" id="IPR005025">
    <property type="entry name" value="FMN_Rdtase-like_dom"/>
</dbReference>
<name>A0A5D0MCZ6_9BACT</name>
<evidence type="ECO:0000256" key="2">
    <source>
        <dbReference type="ARBA" id="ARBA00022643"/>
    </source>
</evidence>